<dbReference type="InterPro" id="IPR019410">
    <property type="entry name" value="Methyltransf_16"/>
</dbReference>
<dbReference type="GO" id="GO:0032259">
    <property type="term" value="P:methylation"/>
    <property type="evidence" value="ECO:0007669"/>
    <property type="project" value="UniProtKB-KW"/>
</dbReference>
<evidence type="ECO:0000313" key="1">
    <source>
        <dbReference type="EMBL" id="TDP63782.1"/>
    </source>
</evidence>
<keyword evidence="1" id="KW-0489">Methyltransferase</keyword>
<reference evidence="1 2" key="1">
    <citation type="submission" date="2019-03" db="EMBL/GenBank/DDBJ databases">
        <title>Genomic Encyclopedia of Type Strains, Phase IV (KMG-IV): sequencing the most valuable type-strain genomes for metagenomic binning, comparative biology and taxonomic classification.</title>
        <authorList>
            <person name="Goeker M."/>
        </authorList>
    </citation>
    <scope>NUCLEOTIDE SEQUENCE [LARGE SCALE GENOMIC DNA]</scope>
    <source>
        <strain evidence="1 2">DSM 16998</strain>
    </source>
</reference>
<dbReference type="AlphaFoldDB" id="A0A4R6QKM5"/>
<dbReference type="Gene3D" id="3.40.50.150">
    <property type="entry name" value="Vaccinia Virus protein VP39"/>
    <property type="match status" value="1"/>
</dbReference>
<dbReference type="InParanoid" id="A0A4R6QKM5"/>
<keyword evidence="2" id="KW-1185">Reference proteome</keyword>
<dbReference type="OrthoDB" id="264333at2"/>
<dbReference type="Proteomes" id="UP000295361">
    <property type="component" value="Unassembled WGS sequence"/>
</dbReference>
<dbReference type="Pfam" id="PF10294">
    <property type="entry name" value="Methyltransf_16"/>
    <property type="match status" value="1"/>
</dbReference>
<protein>
    <submittedName>
        <fullName evidence="1">Lysine methyltransferase</fullName>
    </submittedName>
</protein>
<organism evidence="1 2">
    <name type="scientific">Roseateles toxinivorans</name>
    <dbReference type="NCBI Taxonomy" id="270368"/>
    <lineage>
        <taxon>Bacteria</taxon>
        <taxon>Pseudomonadati</taxon>
        <taxon>Pseudomonadota</taxon>
        <taxon>Betaproteobacteria</taxon>
        <taxon>Burkholderiales</taxon>
        <taxon>Sphaerotilaceae</taxon>
        <taxon>Roseateles</taxon>
    </lineage>
</organism>
<keyword evidence="1" id="KW-0808">Transferase</keyword>
<evidence type="ECO:0000313" key="2">
    <source>
        <dbReference type="Proteomes" id="UP000295361"/>
    </source>
</evidence>
<dbReference type="InterPro" id="IPR029063">
    <property type="entry name" value="SAM-dependent_MTases_sf"/>
</dbReference>
<dbReference type="RefSeq" id="WP_133701650.1">
    <property type="nucleotide sequence ID" value="NZ_SNXS01000004.1"/>
</dbReference>
<dbReference type="GO" id="GO:0008168">
    <property type="term" value="F:methyltransferase activity"/>
    <property type="evidence" value="ECO:0007669"/>
    <property type="project" value="UniProtKB-KW"/>
</dbReference>
<accession>A0A4R6QKM5</accession>
<dbReference type="EMBL" id="SNXS01000004">
    <property type="protein sequence ID" value="TDP63782.1"/>
    <property type="molecule type" value="Genomic_DNA"/>
</dbReference>
<dbReference type="SUPFAM" id="SSF53335">
    <property type="entry name" value="S-adenosyl-L-methionine-dependent methyltransferases"/>
    <property type="match status" value="1"/>
</dbReference>
<proteinExistence type="predicted"/>
<comment type="caution">
    <text evidence="1">The sequence shown here is derived from an EMBL/GenBank/DDBJ whole genome shotgun (WGS) entry which is preliminary data.</text>
</comment>
<sequence length="231" mass="25244">MPASSPNPAPPGYLVKHGDIDVGGLPLHIRSLLDRQQFHDPLGVAERAGISSAAWPLFGLVWPSARVLAAEMQLRSFEGLKVLEVGCGLALASLVVQQRLGLVTASDCHPLAGDFLARNAVLNNLPVLNYLDGNWRRHNPLLGRFDLIIGSDLLYERDLPALLAAFIEQHAEPCCEVVIVDPNRGNRPEFSRHMRALGYGLSERKVTVLPGLAQEAYKGRILSYSRERGSS</sequence>
<dbReference type="PANTHER" id="PTHR14614">
    <property type="entry name" value="HEPATOCELLULAR CARCINOMA-ASSOCIATED ANTIGEN"/>
    <property type="match status" value="1"/>
</dbReference>
<name>A0A4R6QKM5_9BURK</name>
<gene>
    <name evidence="1" type="ORF">DES47_10464</name>
</gene>